<evidence type="ECO:0000259" key="8">
    <source>
        <dbReference type="PROSITE" id="PS50048"/>
    </source>
</evidence>
<evidence type="ECO:0000313" key="11">
    <source>
        <dbReference type="Proteomes" id="UP000006039"/>
    </source>
</evidence>
<protein>
    <recommendedName>
        <fullName evidence="8">Zn(2)-C6 fungal-type domain-containing protein</fullName>
    </recommendedName>
</protein>
<feature type="region of interest" description="Disordered" evidence="7">
    <location>
        <begin position="1"/>
        <end position="61"/>
    </location>
</feature>
<dbReference type="SMART" id="SM00066">
    <property type="entry name" value="GAL4"/>
    <property type="match status" value="1"/>
</dbReference>
<dbReference type="Pfam" id="PF00172">
    <property type="entry name" value="Zn_clus"/>
    <property type="match status" value="1"/>
</dbReference>
<keyword evidence="6" id="KW-0539">Nucleus</keyword>
<dbReference type="PROSITE" id="PS50048">
    <property type="entry name" value="ZN2_CY6_FUNGAL_2"/>
    <property type="match status" value="1"/>
</dbReference>
<dbReference type="SUPFAM" id="SSF57701">
    <property type="entry name" value="Zn2/Cys6 DNA-binding domain"/>
    <property type="match status" value="1"/>
</dbReference>
<feature type="compositionally biased region" description="Pro residues" evidence="7">
    <location>
        <begin position="432"/>
        <end position="442"/>
    </location>
</feature>
<feature type="compositionally biased region" description="Polar residues" evidence="7">
    <location>
        <begin position="41"/>
        <end position="50"/>
    </location>
</feature>
<dbReference type="GO" id="GO:0000981">
    <property type="term" value="F:DNA-binding transcription factor activity, RNA polymerase II-specific"/>
    <property type="evidence" value="ECO:0007669"/>
    <property type="project" value="InterPro"/>
</dbReference>
<evidence type="ECO:0000256" key="1">
    <source>
        <dbReference type="ARBA" id="ARBA00022723"/>
    </source>
</evidence>
<feature type="compositionally biased region" description="Low complexity" evidence="7">
    <location>
        <begin position="382"/>
        <end position="391"/>
    </location>
</feature>
<dbReference type="CDD" id="cd00067">
    <property type="entry name" value="GAL4"/>
    <property type="match status" value="1"/>
</dbReference>
<keyword evidence="3" id="KW-0805">Transcription regulation</keyword>
<feature type="compositionally biased region" description="Pro residues" evidence="7">
    <location>
        <begin position="26"/>
        <end position="39"/>
    </location>
</feature>
<dbReference type="Gene3D" id="4.10.240.10">
    <property type="entry name" value="Zn(2)-C6 fungal-type DNA-binding domain"/>
    <property type="match status" value="1"/>
</dbReference>
<dbReference type="PANTHER" id="PTHR47659:SF4">
    <property type="entry name" value="ZN(II)2CYS6 TRANSCRIPTION FACTOR (EUROFUNG)"/>
    <property type="match status" value="1"/>
</dbReference>
<dbReference type="GO" id="GO:0003677">
    <property type="term" value="F:DNA binding"/>
    <property type="evidence" value="ECO:0007669"/>
    <property type="project" value="UniProtKB-KW"/>
</dbReference>
<evidence type="ECO:0000256" key="5">
    <source>
        <dbReference type="ARBA" id="ARBA00023163"/>
    </source>
</evidence>
<dbReference type="EMBL" id="GL385396">
    <property type="protein sequence ID" value="EJT77757.1"/>
    <property type="molecule type" value="Genomic_DNA"/>
</dbReference>
<feature type="region of interest" description="Disordered" evidence="7">
    <location>
        <begin position="327"/>
        <end position="487"/>
    </location>
</feature>
<feature type="domain" description="Zn(2)-C6 fungal-type" evidence="8">
    <location>
        <begin position="62"/>
        <end position="91"/>
    </location>
</feature>
<reference evidence="9" key="3">
    <citation type="submission" date="2010-09" db="EMBL/GenBank/DDBJ databases">
        <title>Annotation of Gaeumannomyces graminis var. tritici R3-111a-1.</title>
        <authorList>
            <consortium name="The Broad Institute Genome Sequencing Platform"/>
            <person name="Ma L.-J."/>
            <person name="Dead R."/>
            <person name="Young S.K."/>
            <person name="Zeng Q."/>
            <person name="Gargeya S."/>
            <person name="Fitzgerald M."/>
            <person name="Haas B."/>
            <person name="Abouelleil A."/>
            <person name="Alvarado L."/>
            <person name="Arachchi H.M."/>
            <person name="Berlin A."/>
            <person name="Brown A."/>
            <person name="Chapman S.B."/>
            <person name="Chen Z."/>
            <person name="Dunbar C."/>
            <person name="Freedman E."/>
            <person name="Gearin G."/>
            <person name="Gellesch M."/>
            <person name="Goldberg J."/>
            <person name="Griggs A."/>
            <person name="Gujja S."/>
            <person name="Heiman D."/>
            <person name="Howarth C."/>
            <person name="Larson L."/>
            <person name="Lui A."/>
            <person name="MacDonald P.J.P."/>
            <person name="Mehta T."/>
            <person name="Montmayeur A."/>
            <person name="Murphy C."/>
            <person name="Neiman D."/>
            <person name="Pearson M."/>
            <person name="Priest M."/>
            <person name="Roberts A."/>
            <person name="Saif S."/>
            <person name="Shea T."/>
            <person name="Shenoy N."/>
            <person name="Sisk P."/>
            <person name="Stolte C."/>
            <person name="Sykes S."/>
            <person name="Yandava C."/>
            <person name="Wortman J."/>
            <person name="Nusbaum C."/>
            <person name="Birren B."/>
        </authorList>
    </citation>
    <scope>NUCLEOTIDE SEQUENCE</scope>
    <source>
        <strain evidence="9">R3-111a-1</strain>
    </source>
</reference>
<dbReference type="InterPro" id="IPR036864">
    <property type="entry name" value="Zn2-C6_fun-type_DNA-bd_sf"/>
</dbReference>
<dbReference type="VEuPathDB" id="FungiDB:GGTG_02862"/>
<dbReference type="PROSITE" id="PS00463">
    <property type="entry name" value="ZN2_CY6_FUNGAL_1"/>
    <property type="match status" value="1"/>
</dbReference>
<gene>
    <name evidence="10" type="primary">20343320</name>
    <name evidence="9" type="ORF">GGTG_02862</name>
</gene>
<dbReference type="OrthoDB" id="5575144at2759"/>
<dbReference type="Proteomes" id="UP000006039">
    <property type="component" value="Unassembled WGS sequence"/>
</dbReference>
<accession>J3NNK5</accession>
<evidence type="ECO:0000256" key="7">
    <source>
        <dbReference type="SAM" id="MobiDB-lite"/>
    </source>
</evidence>
<keyword evidence="4" id="KW-0238">DNA-binding</keyword>
<dbReference type="AlphaFoldDB" id="J3NNK5"/>
<feature type="compositionally biased region" description="Basic and acidic residues" evidence="7">
    <location>
        <begin position="464"/>
        <end position="487"/>
    </location>
</feature>
<dbReference type="STRING" id="644352.J3NNK5"/>
<dbReference type="EnsemblFungi" id="EJT77757">
    <property type="protein sequence ID" value="EJT77757"/>
    <property type="gene ID" value="GGTG_02862"/>
</dbReference>
<evidence type="ECO:0000256" key="6">
    <source>
        <dbReference type="ARBA" id="ARBA00023242"/>
    </source>
</evidence>
<evidence type="ECO:0000313" key="9">
    <source>
        <dbReference type="EMBL" id="EJT77757.1"/>
    </source>
</evidence>
<keyword evidence="11" id="KW-1185">Reference proteome</keyword>
<feature type="compositionally biased region" description="Basic residues" evidence="7">
    <location>
        <begin position="1"/>
        <end position="15"/>
    </location>
</feature>
<dbReference type="InterPro" id="IPR001138">
    <property type="entry name" value="Zn2Cys6_DnaBD"/>
</dbReference>
<organism evidence="9">
    <name type="scientific">Gaeumannomyces tritici (strain R3-111a-1)</name>
    <name type="common">Wheat and barley take-all root rot fungus</name>
    <name type="synonym">Gaeumannomyces graminis var. tritici</name>
    <dbReference type="NCBI Taxonomy" id="644352"/>
    <lineage>
        <taxon>Eukaryota</taxon>
        <taxon>Fungi</taxon>
        <taxon>Dikarya</taxon>
        <taxon>Ascomycota</taxon>
        <taxon>Pezizomycotina</taxon>
        <taxon>Sordariomycetes</taxon>
        <taxon>Sordariomycetidae</taxon>
        <taxon>Magnaporthales</taxon>
        <taxon>Magnaporthaceae</taxon>
        <taxon>Gaeumannomyces</taxon>
    </lineage>
</organism>
<dbReference type="InterPro" id="IPR050335">
    <property type="entry name" value="ERT1_acuK_gluconeogen_tf"/>
</dbReference>
<dbReference type="GO" id="GO:0008270">
    <property type="term" value="F:zinc ion binding"/>
    <property type="evidence" value="ECO:0007669"/>
    <property type="project" value="InterPro"/>
</dbReference>
<feature type="region of interest" description="Disordered" evidence="7">
    <location>
        <begin position="98"/>
        <end position="145"/>
    </location>
</feature>
<reference evidence="10" key="4">
    <citation type="journal article" date="2015" name="G3 (Bethesda)">
        <title>Genome sequences of three phytopathogenic species of the Magnaporthaceae family of fungi.</title>
        <authorList>
            <person name="Okagaki L.H."/>
            <person name="Nunes C.C."/>
            <person name="Sailsbery J."/>
            <person name="Clay B."/>
            <person name="Brown D."/>
            <person name="John T."/>
            <person name="Oh Y."/>
            <person name="Young N."/>
            <person name="Fitzgerald M."/>
            <person name="Haas B.J."/>
            <person name="Zeng Q."/>
            <person name="Young S."/>
            <person name="Adiconis X."/>
            <person name="Fan L."/>
            <person name="Levin J.Z."/>
            <person name="Mitchell T.K."/>
            <person name="Okubara P.A."/>
            <person name="Farman M.L."/>
            <person name="Kohn L.M."/>
            <person name="Birren B."/>
            <person name="Ma L.-J."/>
            <person name="Dean R.A."/>
        </authorList>
    </citation>
    <scope>NUCLEOTIDE SEQUENCE</scope>
    <source>
        <strain evidence="10">R3-111a-1</strain>
    </source>
</reference>
<reference evidence="11" key="1">
    <citation type="submission" date="2010-07" db="EMBL/GenBank/DDBJ databases">
        <title>The genome sequence of Gaeumannomyces graminis var. tritici strain R3-111a-1.</title>
        <authorList>
            <consortium name="The Broad Institute Genome Sequencing Platform"/>
            <person name="Ma L.-J."/>
            <person name="Dead R."/>
            <person name="Young S."/>
            <person name="Zeng Q."/>
            <person name="Koehrsen M."/>
            <person name="Alvarado L."/>
            <person name="Berlin A."/>
            <person name="Chapman S.B."/>
            <person name="Chen Z."/>
            <person name="Freedman E."/>
            <person name="Gellesch M."/>
            <person name="Goldberg J."/>
            <person name="Griggs A."/>
            <person name="Gujja S."/>
            <person name="Heilman E.R."/>
            <person name="Heiman D."/>
            <person name="Hepburn T."/>
            <person name="Howarth C."/>
            <person name="Jen D."/>
            <person name="Larson L."/>
            <person name="Mehta T."/>
            <person name="Neiman D."/>
            <person name="Pearson M."/>
            <person name="Roberts A."/>
            <person name="Saif S."/>
            <person name="Shea T."/>
            <person name="Shenoy N."/>
            <person name="Sisk P."/>
            <person name="Stolte C."/>
            <person name="Sykes S."/>
            <person name="Walk T."/>
            <person name="White J."/>
            <person name="Yandava C."/>
            <person name="Haas B."/>
            <person name="Nusbaum C."/>
            <person name="Birren B."/>
        </authorList>
    </citation>
    <scope>NUCLEOTIDE SEQUENCE [LARGE SCALE GENOMIC DNA]</scope>
    <source>
        <strain evidence="11">R3-111a-1</strain>
    </source>
</reference>
<name>J3NNK5_GAET3</name>
<dbReference type="GeneID" id="20343320"/>
<sequence>MMPHHHHPYSPHHTPRHELGPAPSMVGPPAPYSMPPRPPTQEGQPYTSPKTQRKTKGHVASACVPCKKAHLRCDAQRPCSRCTSNGKEDSCIDVQHKKRGRPRLRDDRELRYDVPGRAGQPQEGGLRRPISLFSQPPSMGIPSYDDSLRRSQSYRVLKSQPSEGIASRFLERGSAANANIYPAPLSIATRPPEAAAFLTIDFTIAKTSATFSEALGRQAKGMRLAEVVAPGDQDRVTNLQNIMHEEQTRKEPNYLPPIFGKEEEERVIFGLGFSQEEMSRFSLDRLEYLSFSGPDGLPRPFPVRVGLAKQDSIYFVVLQLALAPRPHGHLTPSPHSRDPRDAPYPYQAAPQLYAPQPTPVSATFDPGRPRLGSDASAYGMRQQGPQQGPQQVMPGLSPGLPSAYAASPSRPEYSPSSAYQIPRSELQTSSRPAPPPQQPYQLPPIRSQQPQGLGPAAESPSSWSRDERRVDIGGLIDKPDLFAKKPQ</sequence>
<dbReference type="HOGENOM" id="CLU_028977_1_0_1"/>
<dbReference type="PANTHER" id="PTHR47659">
    <property type="entry name" value="ZN(II)2CYS6 TRANSCRIPTION FACTOR (EUROFUNG)-RELATED"/>
    <property type="match status" value="1"/>
</dbReference>
<keyword evidence="2" id="KW-0862">Zinc</keyword>
<reference evidence="9" key="2">
    <citation type="submission" date="2010-07" db="EMBL/GenBank/DDBJ databases">
        <authorList>
            <consortium name="The Broad Institute Genome Sequencing Platform"/>
            <consortium name="Broad Institute Genome Sequencing Center for Infectious Disease"/>
            <person name="Ma L.-J."/>
            <person name="Dead R."/>
            <person name="Young S."/>
            <person name="Zeng Q."/>
            <person name="Koehrsen M."/>
            <person name="Alvarado L."/>
            <person name="Berlin A."/>
            <person name="Chapman S.B."/>
            <person name="Chen Z."/>
            <person name="Freedman E."/>
            <person name="Gellesch M."/>
            <person name="Goldberg J."/>
            <person name="Griggs A."/>
            <person name="Gujja S."/>
            <person name="Heilman E.R."/>
            <person name="Heiman D."/>
            <person name="Hepburn T."/>
            <person name="Howarth C."/>
            <person name="Jen D."/>
            <person name="Larson L."/>
            <person name="Mehta T."/>
            <person name="Neiman D."/>
            <person name="Pearson M."/>
            <person name="Roberts A."/>
            <person name="Saif S."/>
            <person name="Shea T."/>
            <person name="Shenoy N."/>
            <person name="Sisk P."/>
            <person name="Stolte C."/>
            <person name="Sykes S."/>
            <person name="Walk T."/>
            <person name="White J."/>
            <person name="Yandava C."/>
            <person name="Haas B."/>
            <person name="Nusbaum C."/>
            <person name="Birren B."/>
        </authorList>
    </citation>
    <scope>NUCLEOTIDE SEQUENCE</scope>
    <source>
        <strain evidence="9">R3-111a-1</strain>
    </source>
</reference>
<evidence type="ECO:0000313" key="10">
    <source>
        <dbReference type="EnsemblFungi" id="EJT77757"/>
    </source>
</evidence>
<evidence type="ECO:0000256" key="2">
    <source>
        <dbReference type="ARBA" id="ARBA00022833"/>
    </source>
</evidence>
<keyword evidence="5" id="KW-0804">Transcription</keyword>
<keyword evidence="1" id="KW-0479">Metal-binding</keyword>
<reference evidence="10" key="5">
    <citation type="submission" date="2018-04" db="UniProtKB">
        <authorList>
            <consortium name="EnsemblFungi"/>
        </authorList>
    </citation>
    <scope>IDENTIFICATION</scope>
    <source>
        <strain evidence="10">R3-111a-1</strain>
    </source>
</reference>
<feature type="compositionally biased region" description="Polar residues" evidence="7">
    <location>
        <begin position="414"/>
        <end position="431"/>
    </location>
</feature>
<dbReference type="RefSeq" id="XP_009218902.1">
    <property type="nucleotide sequence ID" value="XM_009220638.1"/>
</dbReference>
<evidence type="ECO:0000256" key="4">
    <source>
        <dbReference type="ARBA" id="ARBA00023125"/>
    </source>
</evidence>
<evidence type="ECO:0000256" key="3">
    <source>
        <dbReference type="ARBA" id="ARBA00023015"/>
    </source>
</evidence>
<feature type="compositionally biased region" description="Basic and acidic residues" evidence="7">
    <location>
        <begin position="103"/>
        <end position="114"/>
    </location>
</feature>
<dbReference type="SMR" id="J3NNK5"/>
<dbReference type="eggNOG" id="ENOG502S5NV">
    <property type="taxonomic scope" value="Eukaryota"/>
</dbReference>
<proteinExistence type="predicted"/>